<feature type="region of interest" description="Disordered" evidence="1">
    <location>
        <begin position="652"/>
        <end position="744"/>
    </location>
</feature>
<feature type="compositionally biased region" description="Low complexity" evidence="1">
    <location>
        <begin position="554"/>
        <end position="572"/>
    </location>
</feature>
<accession>A0ABM4GN41</accession>
<dbReference type="Proteomes" id="UP001652661">
    <property type="component" value="Chromosome X"/>
</dbReference>
<feature type="compositionally biased region" description="Gly residues" evidence="1">
    <location>
        <begin position="286"/>
        <end position="299"/>
    </location>
</feature>
<feature type="region of interest" description="Disordered" evidence="1">
    <location>
        <begin position="165"/>
        <end position="185"/>
    </location>
</feature>
<name>A0ABM4GN41_DROKI</name>
<feature type="compositionally biased region" description="Basic residues" evidence="1">
    <location>
        <begin position="34"/>
        <end position="44"/>
    </location>
</feature>
<feature type="region of interest" description="Disordered" evidence="1">
    <location>
        <begin position="263"/>
        <end position="299"/>
    </location>
</feature>
<feature type="compositionally biased region" description="Basic residues" evidence="1">
    <location>
        <begin position="204"/>
        <end position="214"/>
    </location>
</feature>
<feature type="compositionally biased region" description="Low complexity" evidence="1">
    <location>
        <begin position="97"/>
        <end position="107"/>
    </location>
</feature>
<feature type="region of interest" description="Disordered" evidence="1">
    <location>
        <begin position="23"/>
        <end position="150"/>
    </location>
</feature>
<feature type="compositionally biased region" description="Low complexity" evidence="1">
    <location>
        <begin position="678"/>
        <end position="698"/>
    </location>
</feature>
<evidence type="ECO:0000256" key="1">
    <source>
        <dbReference type="SAM" id="MobiDB-lite"/>
    </source>
</evidence>
<keyword evidence="2" id="KW-1185">Reference proteome</keyword>
<feature type="region of interest" description="Disordered" evidence="1">
    <location>
        <begin position="534"/>
        <end position="572"/>
    </location>
</feature>
<dbReference type="GeneID" id="108082920"/>
<sequence>MYPASGSGGGSAATAAKFQNRCGSPQFANEYPHPHPHQHPHSHQHQTQTTAVAVHSAPSGGGVPSSSGGGGGGGSMSMRHGQRMVASHQHPGNQMSLNHGHGPLGHSHGMGHGHGHAAATLGHPHPHQHSGSSSSGNSNSHSHSHIGSHLIFPDDMDSIEFCMPAPPSSSSSSSQQNGMGIGIGLGMGDQLLMGSNHGEAFTERRRRGHSRRSNHKMDVEQQVKWSRKNIAATMERFEPTPNTQSSSSTSSLDYGFAAGVMTPSSSSATPSHGGGASNPSLHVAFNGGGSSASGGGGGGAVGGSNSGGASGSGAAAPSAPFNHVYSYAYYEPGAAKCHTNVPAQGSGSSSGSGSGSGSVSASGSGSGSGQAQGHSKSPPRNSIRALLAKSFRSKSSSTHGGQSTSSSPSAEERDRHTYTTRYGTTENLYEEVSEQKIRKVLSDNRIASGSSAGNVKEEQRRVQHNHFRVLDELNLSLEALIMPPTPPDVSPSHVLGEDEPSNTASNLVTGSGGSGAVGGGSAASQMVAAAAAASASSGTSKTAQRPRRGGLLGGAANSGNSHTSSSASHASLENLSSTLNSMELKDHGHSSCINPEFDEGDLDSGFSGSGSSSGASYNESLRYYKSATPTGHQMHHHQMQMHQHQHQMQLHQHHQMQAGHHNNNNNNNNNTLPHNLRSCRSSTASGTSTSKSSMASCGEDQGIGMTLAVGSAQDGNGSLSPFSYPRRCSADQQRASGRSMTSGGVGVGGGSGVGAAGTCMPMGNMVMSGGNGMAMGMGMSMSSSSNVALSTGAKPKKNFWTMKP</sequence>
<feature type="region of interest" description="Disordered" evidence="1">
    <location>
        <begin position="341"/>
        <end position="422"/>
    </location>
</feature>
<reference evidence="3" key="1">
    <citation type="submission" date="2025-08" db="UniProtKB">
        <authorList>
            <consortium name="RefSeq"/>
        </authorList>
    </citation>
    <scope>IDENTIFICATION</scope>
    <source>
        <strain evidence="3">14028-0561.14</strain>
        <tissue evidence="3">Whole fly</tissue>
    </source>
</reference>
<feature type="compositionally biased region" description="Low complexity" evidence="1">
    <location>
        <begin position="393"/>
        <end position="409"/>
    </location>
</feature>
<evidence type="ECO:0000313" key="3">
    <source>
        <dbReference type="RefSeq" id="XP_070144137.1"/>
    </source>
</evidence>
<evidence type="ECO:0000313" key="2">
    <source>
        <dbReference type="Proteomes" id="UP001652661"/>
    </source>
</evidence>
<feature type="compositionally biased region" description="Low complexity" evidence="1">
    <location>
        <begin position="168"/>
        <end position="178"/>
    </location>
</feature>
<feature type="compositionally biased region" description="Gly residues" evidence="1">
    <location>
        <begin position="59"/>
        <end position="75"/>
    </location>
</feature>
<gene>
    <name evidence="3" type="primary">LOC108082920</name>
</gene>
<feature type="compositionally biased region" description="Gly residues" evidence="1">
    <location>
        <begin position="510"/>
        <end position="520"/>
    </location>
</feature>
<feature type="compositionally biased region" description="Polar residues" evidence="1">
    <location>
        <begin position="730"/>
        <end position="741"/>
    </location>
</feature>
<protein>
    <submittedName>
        <fullName evidence="3">Hornerin</fullName>
    </submittedName>
</protein>
<proteinExistence type="predicted"/>
<feature type="region of interest" description="Disordered" evidence="1">
    <location>
        <begin position="483"/>
        <end position="520"/>
    </location>
</feature>
<feature type="region of interest" description="Disordered" evidence="1">
    <location>
        <begin position="200"/>
        <end position="221"/>
    </location>
</feature>
<feature type="compositionally biased region" description="Low complexity" evidence="1">
    <location>
        <begin position="652"/>
        <end position="670"/>
    </location>
</feature>
<feature type="compositionally biased region" description="Low complexity" evidence="1">
    <location>
        <begin position="116"/>
        <end position="149"/>
    </location>
</feature>
<dbReference type="RefSeq" id="XP_070144137.1">
    <property type="nucleotide sequence ID" value="XM_070288036.1"/>
</dbReference>
<feature type="compositionally biased region" description="Low complexity" evidence="1">
    <location>
        <begin position="534"/>
        <end position="543"/>
    </location>
</feature>
<organism evidence="2 3">
    <name type="scientific">Drosophila kikkawai</name>
    <name type="common">Fruit fly</name>
    <dbReference type="NCBI Taxonomy" id="30033"/>
    <lineage>
        <taxon>Eukaryota</taxon>
        <taxon>Metazoa</taxon>
        <taxon>Ecdysozoa</taxon>
        <taxon>Arthropoda</taxon>
        <taxon>Hexapoda</taxon>
        <taxon>Insecta</taxon>
        <taxon>Pterygota</taxon>
        <taxon>Neoptera</taxon>
        <taxon>Endopterygota</taxon>
        <taxon>Diptera</taxon>
        <taxon>Brachycera</taxon>
        <taxon>Muscomorpha</taxon>
        <taxon>Ephydroidea</taxon>
        <taxon>Drosophilidae</taxon>
        <taxon>Drosophila</taxon>
        <taxon>Sophophora</taxon>
    </lineage>
</organism>